<keyword evidence="6" id="KW-1185">Reference proteome</keyword>
<dbReference type="InterPro" id="IPR027304">
    <property type="entry name" value="Trigger_fact/SurA_dom_sf"/>
</dbReference>
<organism evidence="5 6">
    <name type="scientific">Aquabacter spiritensis</name>
    <dbReference type="NCBI Taxonomy" id="933073"/>
    <lineage>
        <taxon>Bacteria</taxon>
        <taxon>Pseudomonadati</taxon>
        <taxon>Pseudomonadota</taxon>
        <taxon>Alphaproteobacteria</taxon>
        <taxon>Hyphomicrobiales</taxon>
        <taxon>Xanthobacteraceae</taxon>
        <taxon>Aquabacter</taxon>
    </lineage>
</organism>
<dbReference type="PANTHER" id="PTHR47637">
    <property type="entry name" value="CHAPERONE SURA"/>
    <property type="match status" value="1"/>
</dbReference>
<feature type="domain" description="SurA N-terminal" evidence="4">
    <location>
        <begin position="60"/>
        <end position="129"/>
    </location>
</feature>
<dbReference type="PANTHER" id="PTHR47637:SF1">
    <property type="entry name" value="CHAPERONE SURA"/>
    <property type="match status" value="1"/>
</dbReference>
<dbReference type="Proteomes" id="UP000294664">
    <property type="component" value="Unassembled WGS sequence"/>
</dbReference>
<reference evidence="5 6" key="1">
    <citation type="submission" date="2019-03" db="EMBL/GenBank/DDBJ databases">
        <title>Genomic Encyclopedia of Type Strains, Phase IV (KMG-IV): sequencing the most valuable type-strain genomes for metagenomic binning, comparative biology and taxonomic classification.</title>
        <authorList>
            <person name="Goeker M."/>
        </authorList>
    </citation>
    <scope>NUCLEOTIDE SEQUENCE [LARGE SCALE GENOMIC DNA]</scope>
    <source>
        <strain evidence="5 6">DSM 9035</strain>
    </source>
</reference>
<dbReference type="EMBL" id="SMAI01000005">
    <property type="protein sequence ID" value="TCT05088.1"/>
    <property type="molecule type" value="Genomic_DNA"/>
</dbReference>
<dbReference type="InterPro" id="IPR015391">
    <property type="entry name" value="SurA_N"/>
</dbReference>
<accession>A0A4V2UXW4</accession>
<evidence type="ECO:0000313" key="5">
    <source>
        <dbReference type="EMBL" id="TCT05088.1"/>
    </source>
</evidence>
<name>A0A4V2UXW4_9HYPH</name>
<evidence type="ECO:0000256" key="3">
    <source>
        <dbReference type="SAM" id="SignalP"/>
    </source>
</evidence>
<gene>
    <name evidence="5" type="ORF">EDC64_105119</name>
</gene>
<sequence length="301" mass="33417">MLKSFRLLTILGLAFLSAGFATSAYAQQILVMVNGRPITTYDVAQRQKLHTIIENKAPGAKETLEELIDERIKVQTAARLGIEVDSEELDRIYAGVAQRTGRTAEQLTSGLAQQGLDVRTFKDKLRADNVWQQYVRAKAPAINVRDSDVLALLSRDGTTDLVATEYKLYPIIFVVPRGSSNHGARLAEANAFKARFSDCDVGLQAAKDMREVVVRSPVLRLSSDMPGPLRQMLDKTEVGRLTPPEVTQHGVEIFAVCGKTPVKGESFKKRDIKEQLASNQFQVESKKLMADLRKSALIIYR</sequence>
<dbReference type="Pfam" id="PF09312">
    <property type="entry name" value="SurA_N"/>
    <property type="match status" value="1"/>
</dbReference>
<keyword evidence="2" id="KW-0413">Isomerase</keyword>
<keyword evidence="1 3" id="KW-0732">Signal</keyword>
<dbReference type="SUPFAM" id="SSF109998">
    <property type="entry name" value="Triger factor/SurA peptide-binding domain-like"/>
    <property type="match status" value="1"/>
</dbReference>
<feature type="chain" id="PRO_5020952624" evidence="3">
    <location>
        <begin position="27"/>
        <end position="301"/>
    </location>
</feature>
<feature type="signal peptide" evidence="3">
    <location>
        <begin position="1"/>
        <end position="26"/>
    </location>
</feature>
<dbReference type="RefSeq" id="WP_132031171.1">
    <property type="nucleotide sequence ID" value="NZ_SMAI01000005.1"/>
</dbReference>
<proteinExistence type="predicted"/>
<dbReference type="OrthoDB" id="9791746at2"/>
<evidence type="ECO:0000256" key="1">
    <source>
        <dbReference type="ARBA" id="ARBA00022729"/>
    </source>
</evidence>
<evidence type="ECO:0000313" key="6">
    <source>
        <dbReference type="Proteomes" id="UP000294664"/>
    </source>
</evidence>
<evidence type="ECO:0000259" key="4">
    <source>
        <dbReference type="Pfam" id="PF09312"/>
    </source>
</evidence>
<dbReference type="InterPro" id="IPR050280">
    <property type="entry name" value="OMP_Chaperone_SurA"/>
</dbReference>
<comment type="caution">
    <text evidence="5">The sequence shown here is derived from an EMBL/GenBank/DDBJ whole genome shotgun (WGS) entry which is preliminary data.</text>
</comment>
<evidence type="ECO:0000256" key="2">
    <source>
        <dbReference type="ARBA" id="ARBA00023110"/>
    </source>
</evidence>
<dbReference type="GO" id="GO:0003755">
    <property type="term" value="F:peptidyl-prolyl cis-trans isomerase activity"/>
    <property type="evidence" value="ECO:0007669"/>
    <property type="project" value="UniProtKB-KW"/>
</dbReference>
<keyword evidence="2" id="KW-0697">Rotamase</keyword>
<protein>
    <submittedName>
        <fullName evidence="5">Periplasmic chaperone for outer membrane proteins SurA</fullName>
    </submittedName>
</protein>
<dbReference type="Gene3D" id="1.10.4030.10">
    <property type="entry name" value="Porin chaperone SurA, peptide-binding domain"/>
    <property type="match status" value="1"/>
</dbReference>
<dbReference type="AlphaFoldDB" id="A0A4V2UXW4"/>